<dbReference type="AlphaFoldDB" id="A0AA39YL64"/>
<dbReference type="Gene3D" id="3.30.565.10">
    <property type="entry name" value="Histidine kinase-like ATPase, C-terminal domain"/>
    <property type="match status" value="1"/>
</dbReference>
<accession>A0AA39YL64</accession>
<dbReference type="GO" id="GO:0140664">
    <property type="term" value="F:ATP-dependent DNA damage sensor activity"/>
    <property type="evidence" value="ECO:0007669"/>
    <property type="project" value="InterPro"/>
</dbReference>
<dbReference type="PANTHER" id="PTHR10073">
    <property type="entry name" value="DNA MISMATCH REPAIR PROTEIN MLH, PMS, MUTL"/>
    <property type="match status" value="1"/>
</dbReference>
<name>A0AA39YL64_9PEZI</name>
<gene>
    <name evidence="3" type="primary">mutL_1</name>
    <name evidence="3" type="ORF">DIS24_g5070</name>
</gene>
<reference evidence="3" key="1">
    <citation type="submission" date="2023-06" db="EMBL/GenBank/DDBJ databases">
        <title>Multi-omics analyses reveal the molecular pathogenesis toolkit of Lasiodiplodia hormozganensis, a cross-kingdom pathogen.</title>
        <authorList>
            <person name="Felix C."/>
            <person name="Meneses R."/>
            <person name="Goncalves M.F.M."/>
            <person name="Tilleman L."/>
            <person name="Duarte A.S."/>
            <person name="Jorrin-Novo J.V."/>
            <person name="Van De Peer Y."/>
            <person name="Deforce D."/>
            <person name="Van Nieuwerburgh F."/>
            <person name="Esteves A.C."/>
            <person name="Alves A."/>
        </authorList>
    </citation>
    <scope>NUCLEOTIDE SEQUENCE</scope>
    <source>
        <strain evidence="3">CBS 339.90</strain>
    </source>
</reference>
<evidence type="ECO:0000313" key="4">
    <source>
        <dbReference type="Proteomes" id="UP001175001"/>
    </source>
</evidence>
<dbReference type="EMBL" id="JAUJDW010000020">
    <property type="protein sequence ID" value="KAK0654598.1"/>
    <property type="molecule type" value="Genomic_DNA"/>
</dbReference>
<comment type="similarity">
    <text evidence="1">Belongs to the DNA mismatch repair MutL/HexB family.</text>
</comment>
<organism evidence="3 4">
    <name type="scientific">Lasiodiplodia hormozganensis</name>
    <dbReference type="NCBI Taxonomy" id="869390"/>
    <lineage>
        <taxon>Eukaryota</taxon>
        <taxon>Fungi</taxon>
        <taxon>Dikarya</taxon>
        <taxon>Ascomycota</taxon>
        <taxon>Pezizomycotina</taxon>
        <taxon>Dothideomycetes</taxon>
        <taxon>Dothideomycetes incertae sedis</taxon>
        <taxon>Botryosphaeriales</taxon>
        <taxon>Botryosphaeriaceae</taxon>
        <taxon>Lasiodiplodia</taxon>
    </lineage>
</organism>
<feature type="region of interest" description="Disordered" evidence="2">
    <location>
        <begin position="1"/>
        <end position="20"/>
    </location>
</feature>
<dbReference type="Proteomes" id="UP001175001">
    <property type="component" value="Unassembled WGS sequence"/>
</dbReference>
<evidence type="ECO:0000256" key="2">
    <source>
        <dbReference type="SAM" id="MobiDB-lite"/>
    </source>
</evidence>
<dbReference type="GO" id="GO:0016887">
    <property type="term" value="F:ATP hydrolysis activity"/>
    <property type="evidence" value="ECO:0007669"/>
    <property type="project" value="InterPro"/>
</dbReference>
<proteinExistence type="inferred from homology"/>
<dbReference type="GO" id="GO:0032300">
    <property type="term" value="C:mismatch repair complex"/>
    <property type="evidence" value="ECO:0007669"/>
    <property type="project" value="InterPro"/>
</dbReference>
<protein>
    <submittedName>
        <fullName evidence="3">DNA mismatch repair protein MutL</fullName>
    </submittedName>
</protein>
<dbReference type="PANTHER" id="PTHR10073:SF47">
    <property type="entry name" value="DNA MISMATCH REPAIR PROTEIN MLH3"/>
    <property type="match status" value="1"/>
</dbReference>
<dbReference type="Pfam" id="PF13589">
    <property type="entry name" value="HATPase_c_3"/>
    <property type="match status" value="1"/>
</dbReference>
<dbReference type="InterPro" id="IPR038973">
    <property type="entry name" value="MutL/Mlh/Pms-like"/>
</dbReference>
<dbReference type="InterPro" id="IPR036890">
    <property type="entry name" value="HATPase_C_sf"/>
</dbReference>
<sequence length="162" mass="17116">MNLEPPHDVTHRQCSQRPIAPLPPEVVAQIKSSTAITSLATAILGLVENSLDSGATQVEIAVDARRGGCTVEDDGFGILPSEFKESGGLGKPYCTSKHDSSDSSRHITGSIAHTTLLLSTDPRSSLVKVPLLVSKSLAFVTMALASRIQSLFAFEMSRAAEA</sequence>
<keyword evidence="4" id="KW-1185">Reference proteome</keyword>
<dbReference type="SUPFAM" id="SSF55874">
    <property type="entry name" value="ATPase domain of HSP90 chaperone/DNA topoisomerase II/histidine kinase"/>
    <property type="match status" value="1"/>
</dbReference>
<evidence type="ECO:0000256" key="1">
    <source>
        <dbReference type="ARBA" id="ARBA00006082"/>
    </source>
</evidence>
<comment type="caution">
    <text evidence="3">The sequence shown here is derived from an EMBL/GenBank/DDBJ whole genome shotgun (WGS) entry which is preliminary data.</text>
</comment>
<evidence type="ECO:0000313" key="3">
    <source>
        <dbReference type="EMBL" id="KAK0654598.1"/>
    </source>
</evidence>
<feature type="compositionally biased region" description="Basic and acidic residues" evidence="2">
    <location>
        <begin position="1"/>
        <end position="11"/>
    </location>
</feature>
<dbReference type="GO" id="GO:0006298">
    <property type="term" value="P:mismatch repair"/>
    <property type="evidence" value="ECO:0007669"/>
    <property type="project" value="InterPro"/>
</dbReference>